<feature type="non-terminal residue" evidence="2">
    <location>
        <position position="1"/>
    </location>
</feature>
<keyword evidence="1" id="KW-0732">Signal</keyword>
<reference evidence="2 3" key="1">
    <citation type="journal article" date="2012" name="Genome Biol.">
        <title>Genome and low-iron response of an oceanic diatom adapted to chronic iron limitation.</title>
        <authorList>
            <person name="Lommer M."/>
            <person name="Specht M."/>
            <person name="Roy A.S."/>
            <person name="Kraemer L."/>
            <person name="Andreson R."/>
            <person name="Gutowska M.A."/>
            <person name="Wolf J."/>
            <person name="Bergner S.V."/>
            <person name="Schilhabel M.B."/>
            <person name="Klostermeier U.C."/>
            <person name="Beiko R.G."/>
            <person name="Rosenstiel P."/>
            <person name="Hippler M."/>
            <person name="Laroche J."/>
        </authorList>
    </citation>
    <scope>NUCLEOTIDE SEQUENCE [LARGE SCALE GENOMIC DNA]</scope>
    <source>
        <strain evidence="2 3">CCMP1005</strain>
    </source>
</reference>
<proteinExistence type="predicted"/>
<feature type="signal peptide" evidence="1">
    <location>
        <begin position="1"/>
        <end position="19"/>
    </location>
</feature>
<dbReference type="PANTHER" id="PTHR16214">
    <property type="entry name" value="TRANSMEMBRANE PROTEIN 260"/>
    <property type="match status" value="1"/>
</dbReference>
<dbReference type="Proteomes" id="UP000266841">
    <property type="component" value="Unassembled WGS sequence"/>
</dbReference>
<name>K0R905_THAOC</name>
<evidence type="ECO:0000313" key="2">
    <source>
        <dbReference type="EMBL" id="EJK45321.1"/>
    </source>
</evidence>
<evidence type="ECO:0000313" key="3">
    <source>
        <dbReference type="Proteomes" id="UP000266841"/>
    </source>
</evidence>
<dbReference type="OrthoDB" id="197432at2759"/>
<feature type="chain" id="PRO_5003836772" evidence="1">
    <location>
        <begin position="20"/>
        <end position="369"/>
    </location>
</feature>
<dbReference type="InterPro" id="IPR052724">
    <property type="entry name" value="GT117_domain-containing"/>
</dbReference>
<dbReference type="AlphaFoldDB" id="K0R905"/>
<dbReference type="eggNOG" id="ENOG502QSIA">
    <property type="taxonomic scope" value="Eukaryota"/>
</dbReference>
<comment type="caution">
    <text evidence="2">The sequence shown here is derived from an EMBL/GenBank/DDBJ whole genome shotgun (WGS) entry which is preliminary data.</text>
</comment>
<sequence length="369" mass="43169">AEWLRSLVSFLVLPFTAYWRNVEMMDQSGNNHFRQYALAVLDTLPQDSLLFANYDQQWTSIRYLQECEGHRKDVTSINLSMMTYSWWDVKRDLYDEIHFPGTHYTRASTTSCLQHPSKELVDANIERFGGNIFIGGPLNYADPEFADTYEEVPHGFIRRVERRKGSKMPIDAEEYRTTSLEAWRIVTNRVHSLPDETKYDESTWEYTIRREFFTHLVSRATYLLDLALTSEGRHGTTPALASIAEAVFWLELACNWDGETYSRQTKKNMGLAYLNIVRSKDETFPVVENIFNGIEGATAVDNWVTDSEMWERNSWKEWATTRWREEWQTFLSLGQSKSEPGYEQIKNIYNTVMESSGERAKMRGERKVQ</sequence>
<dbReference type="PANTHER" id="PTHR16214:SF3">
    <property type="entry name" value="TRANSMEMBRANE PROTEIN 260"/>
    <property type="match status" value="1"/>
</dbReference>
<dbReference type="EMBL" id="AGNL01048600">
    <property type="protein sequence ID" value="EJK45321.1"/>
    <property type="molecule type" value="Genomic_DNA"/>
</dbReference>
<gene>
    <name evidence="2" type="ORF">THAOC_36064</name>
</gene>
<organism evidence="2 3">
    <name type="scientific">Thalassiosira oceanica</name>
    <name type="common">Marine diatom</name>
    <dbReference type="NCBI Taxonomy" id="159749"/>
    <lineage>
        <taxon>Eukaryota</taxon>
        <taxon>Sar</taxon>
        <taxon>Stramenopiles</taxon>
        <taxon>Ochrophyta</taxon>
        <taxon>Bacillariophyta</taxon>
        <taxon>Coscinodiscophyceae</taxon>
        <taxon>Thalassiosirophycidae</taxon>
        <taxon>Thalassiosirales</taxon>
        <taxon>Thalassiosiraceae</taxon>
        <taxon>Thalassiosira</taxon>
    </lineage>
</organism>
<protein>
    <submittedName>
        <fullName evidence="2">Uncharacterized protein</fullName>
    </submittedName>
</protein>
<accession>K0R905</accession>
<keyword evidence="3" id="KW-1185">Reference proteome</keyword>
<evidence type="ECO:0000256" key="1">
    <source>
        <dbReference type="SAM" id="SignalP"/>
    </source>
</evidence>